<comment type="caution">
    <text evidence="2">The sequence shown here is derived from an EMBL/GenBank/DDBJ whole genome shotgun (WGS) entry which is preliminary data.</text>
</comment>
<accession>A0A419T568</accession>
<dbReference type="PANTHER" id="PTHR46018">
    <property type="entry name" value="ZINC PHOSPHODIESTERASE ELAC PROTEIN 1"/>
    <property type="match status" value="1"/>
</dbReference>
<dbReference type="EMBL" id="MCIB01000010">
    <property type="protein sequence ID" value="RKD32585.1"/>
    <property type="molecule type" value="Genomic_DNA"/>
</dbReference>
<dbReference type="Gene3D" id="3.60.15.10">
    <property type="entry name" value="Ribonuclease Z/Hydroxyacylglutathione hydrolase-like"/>
    <property type="match status" value="1"/>
</dbReference>
<dbReference type="RefSeq" id="WP_120168459.1">
    <property type="nucleotide sequence ID" value="NZ_MCIB01000010.1"/>
</dbReference>
<feature type="domain" description="Metallo-beta-lactamase" evidence="1">
    <location>
        <begin position="18"/>
        <end position="211"/>
    </location>
</feature>
<dbReference type="OrthoDB" id="9800940at2"/>
<dbReference type="GO" id="GO:0042781">
    <property type="term" value="F:3'-tRNA processing endoribonuclease activity"/>
    <property type="evidence" value="ECO:0007669"/>
    <property type="project" value="TreeGrafter"/>
</dbReference>
<reference evidence="2 3" key="1">
    <citation type="submission" date="2016-08" db="EMBL/GenBank/DDBJ databases">
        <title>Novel Firmicutes and Novel Genomes.</title>
        <authorList>
            <person name="Poppleton D.I."/>
            <person name="Gribaldo S."/>
        </authorList>
    </citation>
    <scope>NUCLEOTIDE SEQUENCE [LARGE SCALE GENOMIC DNA]</scope>
    <source>
        <strain evidence="2 3">CTT3</strain>
    </source>
</reference>
<organism evidence="2 3">
    <name type="scientific">Thermohalobacter berrensis</name>
    <dbReference type="NCBI Taxonomy" id="99594"/>
    <lineage>
        <taxon>Bacteria</taxon>
        <taxon>Bacillati</taxon>
        <taxon>Bacillota</taxon>
        <taxon>Tissierellia</taxon>
        <taxon>Tissierellales</taxon>
        <taxon>Thermohalobacteraceae</taxon>
        <taxon>Thermohalobacter</taxon>
    </lineage>
</organism>
<name>A0A419T568_9FIRM</name>
<gene>
    <name evidence="2" type="ORF">BET03_10950</name>
</gene>
<dbReference type="InterPro" id="IPR001279">
    <property type="entry name" value="Metallo-B-lactamas"/>
</dbReference>
<evidence type="ECO:0000313" key="3">
    <source>
        <dbReference type="Proteomes" id="UP000284177"/>
    </source>
</evidence>
<dbReference type="Pfam" id="PF12706">
    <property type="entry name" value="Lactamase_B_2"/>
    <property type="match status" value="1"/>
</dbReference>
<proteinExistence type="predicted"/>
<dbReference type="PANTHER" id="PTHR46018:SF4">
    <property type="entry name" value="METALLO-HYDROLASE YHFI-RELATED"/>
    <property type="match status" value="1"/>
</dbReference>
<evidence type="ECO:0000313" key="2">
    <source>
        <dbReference type="EMBL" id="RKD32585.1"/>
    </source>
</evidence>
<dbReference type="SUPFAM" id="SSF56281">
    <property type="entry name" value="Metallo-hydrolase/oxidoreductase"/>
    <property type="match status" value="1"/>
</dbReference>
<protein>
    <recommendedName>
        <fullName evidence="1">Metallo-beta-lactamase domain-containing protein</fullName>
    </recommendedName>
</protein>
<dbReference type="CDD" id="cd07716">
    <property type="entry name" value="RNaseZ_short-form-like_MBL-fold"/>
    <property type="match status" value="1"/>
</dbReference>
<dbReference type="SMART" id="SM00849">
    <property type="entry name" value="Lactamase_B"/>
    <property type="match status" value="1"/>
</dbReference>
<sequence>MRLTVLGNNGPYPSPGGACSGYLIEDKDTKILVDCGNGVLSRLLKVCDLEQIDGIILSHLHSDHISDIFILKYVLGLSKKREYSNKPIPLYAPSDDKETLNKFEFNNAFKIFSINENEKVQINDLEVSFKKMTHPVEAYAIKIESENKTFVYSGDTSYNENISKFAHNADLFLCEAGVLEEDRTEDTPHLSAKQAGEVATKAAVKRLLLTHFWPEYKQERILEEAKETFDSILELSEQMKTYYI</sequence>
<dbReference type="InterPro" id="IPR036866">
    <property type="entry name" value="RibonucZ/Hydroxyglut_hydro"/>
</dbReference>
<evidence type="ECO:0000259" key="1">
    <source>
        <dbReference type="SMART" id="SM00849"/>
    </source>
</evidence>
<keyword evidence="3" id="KW-1185">Reference proteome</keyword>
<dbReference type="AlphaFoldDB" id="A0A419T568"/>
<dbReference type="Proteomes" id="UP000284177">
    <property type="component" value="Unassembled WGS sequence"/>
</dbReference>